<feature type="compositionally biased region" description="Acidic residues" evidence="1">
    <location>
        <begin position="296"/>
        <end position="312"/>
    </location>
</feature>
<evidence type="ECO:0000313" key="2">
    <source>
        <dbReference type="EMBL" id="OEU09885.1"/>
    </source>
</evidence>
<feature type="compositionally biased region" description="Basic residues" evidence="1">
    <location>
        <begin position="43"/>
        <end position="61"/>
    </location>
</feature>
<feature type="region of interest" description="Disordered" evidence="1">
    <location>
        <begin position="25"/>
        <end position="63"/>
    </location>
</feature>
<feature type="region of interest" description="Disordered" evidence="1">
    <location>
        <begin position="257"/>
        <end position="312"/>
    </location>
</feature>
<feature type="region of interest" description="Disordered" evidence="1">
    <location>
        <begin position="476"/>
        <end position="550"/>
    </location>
</feature>
<feature type="region of interest" description="Disordered" evidence="1">
    <location>
        <begin position="233"/>
        <end position="252"/>
    </location>
</feature>
<reference evidence="2 3" key="1">
    <citation type="submission" date="2016-09" db="EMBL/GenBank/DDBJ databases">
        <title>Extensive genetic diversity and differential bi-allelic expression allows diatom success in the polar Southern Ocean.</title>
        <authorList>
            <consortium name="DOE Joint Genome Institute"/>
            <person name="Mock T."/>
            <person name="Otillar R.P."/>
            <person name="Strauss J."/>
            <person name="Dupont C."/>
            <person name="Frickenhaus S."/>
            <person name="Maumus F."/>
            <person name="Mcmullan M."/>
            <person name="Sanges R."/>
            <person name="Schmutz J."/>
            <person name="Toseland A."/>
            <person name="Valas R."/>
            <person name="Veluchamy A."/>
            <person name="Ward B.J."/>
            <person name="Allen A."/>
            <person name="Barry K."/>
            <person name="Falciatore A."/>
            <person name="Ferrante M."/>
            <person name="Fortunato A.E."/>
            <person name="Gloeckner G."/>
            <person name="Gruber A."/>
            <person name="Hipkin R."/>
            <person name="Janech M."/>
            <person name="Kroth P."/>
            <person name="Leese F."/>
            <person name="Lindquist E."/>
            <person name="Lyon B.R."/>
            <person name="Martin J."/>
            <person name="Mayer C."/>
            <person name="Parker M."/>
            <person name="Quesneville H."/>
            <person name="Raymond J."/>
            <person name="Uhlig C."/>
            <person name="Valentin K.U."/>
            <person name="Worden A.Z."/>
            <person name="Armbrust E.V."/>
            <person name="Bowler C."/>
            <person name="Green B."/>
            <person name="Moulton V."/>
            <person name="Van Oosterhout C."/>
            <person name="Grigoriev I."/>
        </authorList>
    </citation>
    <scope>NUCLEOTIDE SEQUENCE [LARGE SCALE GENOMIC DNA]</scope>
    <source>
        <strain evidence="2 3">CCMP1102</strain>
    </source>
</reference>
<gene>
    <name evidence="2" type="ORF">FRACYDRAFT_248135</name>
</gene>
<evidence type="ECO:0000256" key="1">
    <source>
        <dbReference type="SAM" id="MobiDB-lite"/>
    </source>
</evidence>
<evidence type="ECO:0000313" key="3">
    <source>
        <dbReference type="Proteomes" id="UP000095751"/>
    </source>
</evidence>
<dbReference type="KEGG" id="fcy:FRACYDRAFT_248135"/>
<feature type="compositionally biased region" description="Polar residues" evidence="1">
    <location>
        <begin position="517"/>
        <end position="526"/>
    </location>
</feature>
<dbReference type="InParanoid" id="A0A1E7EVR2"/>
<sequence>MDSASITTGTERYVWTSGTKRLQKMTTLPNDSAMKLQESEINRKKKKHKKDKKKKKLKKSKKNNDVHVDFDNVDVDVDDTVDETVVVAAATTTDPIAESPSHSESRTSAHTISSKNANNSSSMSSSLSAAGIGGLFTFSTANSNTNNYDVTTLRKKLEKVNKVLTAHAKREQYTQALLQNKNTNNNHNNSDSNSASTTCITCTTPASTEETIRTVTTTQTPVTAATKATIQGASTPAGAVPPTGAGATTPRASATITTTSGVRSTLKARAKKETKTKLKSLQAESDNANDNGDRDGDGDEDVDKESDGSIYDDEVEVIPTNNTEVGQWNEENYSNDEFWDSNSYNLEEHEWRGKRKWNTPAACMESGQRKRLENNVKTMDKVFSRYSQRPGKGYPANEFVLLQMTDINGVGHKGEACRRKKTAVIAYGRTNAVTMYKSWLESTIKGDDNFVNHSATDLKTFTNFWKTEEEDLAGEEVITSSTSTSNTENGNAADSPILKVGGNNPTRSKSTPDDTPPHQNVATTTIPKARTLIRTNTDDDNSGKDSRDDNMLVDQTMNQHQHNCVDDDNNEYDSSDDEAVELVMNQRNIFLEIKTESTKSRNPTITCYILGVSYIWIEHQALVADD</sequence>
<accession>A0A1E7EVR2</accession>
<feature type="region of interest" description="Disordered" evidence="1">
    <location>
        <begin position="91"/>
        <end position="126"/>
    </location>
</feature>
<dbReference type="AlphaFoldDB" id="A0A1E7EVR2"/>
<name>A0A1E7EVR2_9STRA</name>
<feature type="compositionally biased region" description="Basic and acidic residues" evidence="1">
    <location>
        <begin position="541"/>
        <end position="550"/>
    </location>
</feature>
<keyword evidence="3" id="KW-1185">Reference proteome</keyword>
<feature type="compositionally biased region" description="Low complexity" evidence="1">
    <location>
        <begin position="113"/>
        <end position="126"/>
    </location>
</feature>
<protein>
    <submittedName>
        <fullName evidence="2">Uncharacterized protein</fullName>
    </submittedName>
</protein>
<proteinExistence type="predicted"/>
<dbReference type="EMBL" id="KV784374">
    <property type="protein sequence ID" value="OEU09885.1"/>
    <property type="molecule type" value="Genomic_DNA"/>
</dbReference>
<dbReference type="Proteomes" id="UP000095751">
    <property type="component" value="Unassembled WGS sequence"/>
</dbReference>
<organism evidence="2 3">
    <name type="scientific">Fragilariopsis cylindrus CCMP1102</name>
    <dbReference type="NCBI Taxonomy" id="635003"/>
    <lineage>
        <taxon>Eukaryota</taxon>
        <taxon>Sar</taxon>
        <taxon>Stramenopiles</taxon>
        <taxon>Ochrophyta</taxon>
        <taxon>Bacillariophyta</taxon>
        <taxon>Bacillariophyceae</taxon>
        <taxon>Bacillariophycidae</taxon>
        <taxon>Bacillariales</taxon>
        <taxon>Bacillariaceae</taxon>
        <taxon>Fragilariopsis</taxon>
    </lineage>
</organism>